<reference evidence="2" key="2">
    <citation type="submission" date="2020-05" db="UniProtKB">
        <authorList>
            <consortium name="EnsemblMetazoa"/>
        </authorList>
    </citation>
    <scope>IDENTIFICATION</scope>
    <source>
        <strain evidence="2">wikel</strain>
    </source>
</reference>
<sequence length="103" mass="12617">MNSIISAELIVPNRFAWFYRAHYYRLQLDLIACNPEDYVYIKMLAKRYVVDSPKKRKRSRFMYFDPDSCEIILERKAFCNDNANLFVYYCYIFCIQSYHFIYV</sequence>
<protein>
    <submittedName>
        <fullName evidence="1 2">Uncharacterized protein</fullName>
    </submittedName>
</protein>
<dbReference type="EMBL" id="ABJB010310937">
    <property type="status" value="NOT_ANNOTATED_CDS"/>
    <property type="molecule type" value="Genomic_DNA"/>
</dbReference>
<dbReference type="VEuPathDB" id="VectorBase:ISCI015364"/>
<evidence type="ECO:0000313" key="3">
    <source>
        <dbReference type="Proteomes" id="UP000001555"/>
    </source>
</evidence>
<dbReference type="InParanoid" id="B7QMZ8"/>
<evidence type="ECO:0000313" key="2">
    <source>
        <dbReference type="EnsemblMetazoa" id="ISCW015364-PA"/>
    </source>
</evidence>
<dbReference type="EnsemblMetazoa" id="ISCW015364-RA">
    <property type="protein sequence ID" value="ISCW015364-PA"/>
    <property type="gene ID" value="ISCW015364"/>
</dbReference>
<organism>
    <name type="scientific">Ixodes scapularis</name>
    <name type="common">Black-legged tick</name>
    <name type="synonym">Deer tick</name>
    <dbReference type="NCBI Taxonomy" id="6945"/>
    <lineage>
        <taxon>Eukaryota</taxon>
        <taxon>Metazoa</taxon>
        <taxon>Ecdysozoa</taxon>
        <taxon>Arthropoda</taxon>
        <taxon>Chelicerata</taxon>
        <taxon>Arachnida</taxon>
        <taxon>Acari</taxon>
        <taxon>Parasitiformes</taxon>
        <taxon>Ixodida</taxon>
        <taxon>Ixodoidea</taxon>
        <taxon>Ixodidae</taxon>
        <taxon>Ixodinae</taxon>
        <taxon>Ixodes</taxon>
    </lineage>
</organism>
<dbReference type="PaxDb" id="6945-B7QMZ8"/>
<evidence type="ECO:0000313" key="1">
    <source>
        <dbReference type="EMBL" id="EEC20220.1"/>
    </source>
</evidence>
<dbReference type="AlphaFoldDB" id="B7QMZ8"/>
<dbReference type="HOGENOM" id="CLU_2266698_0_0_1"/>
<name>B7QMZ8_IXOSC</name>
<dbReference type="EMBL" id="DS974470">
    <property type="protein sequence ID" value="EEC20220.1"/>
    <property type="molecule type" value="Genomic_DNA"/>
</dbReference>
<proteinExistence type="predicted"/>
<dbReference type="Proteomes" id="UP000001555">
    <property type="component" value="Unassembled WGS sequence"/>
</dbReference>
<gene>
    <name evidence="1" type="ORF">IscW_ISCW015364</name>
</gene>
<keyword evidence="3" id="KW-1185">Reference proteome</keyword>
<accession>B7QMZ8</accession>
<dbReference type="VEuPathDB" id="VectorBase:ISCW015364"/>
<reference evidence="1 3" key="1">
    <citation type="submission" date="2008-03" db="EMBL/GenBank/DDBJ databases">
        <title>Annotation of Ixodes scapularis.</title>
        <authorList>
            <consortium name="Ixodes scapularis Genome Project Consortium"/>
            <person name="Caler E."/>
            <person name="Hannick L.I."/>
            <person name="Bidwell S."/>
            <person name="Joardar V."/>
            <person name="Thiagarajan M."/>
            <person name="Amedeo P."/>
            <person name="Galinsky K.J."/>
            <person name="Schobel S."/>
            <person name="Inman J."/>
            <person name="Hostetler J."/>
            <person name="Miller J."/>
            <person name="Hammond M."/>
            <person name="Megy K."/>
            <person name="Lawson D."/>
            <person name="Kodira C."/>
            <person name="Sutton G."/>
            <person name="Meyer J."/>
            <person name="Hill C.A."/>
            <person name="Birren B."/>
            <person name="Nene V."/>
            <person name="Collins F."/>
            <person name="Alarcon-Chaidez F."/>
            <person name="Wikel S."/>
            <person name="Strausberg R."/>
        </authorList>
    </citation>
    <scope>NUCLEOTIDE SEQUENCE [LARGE SCALE GENOMIC DNA]</scope>
    <source>
        <strain evidence="3">Wikel</strain>
        <strain evidence="1">Wikel colony</strain>
    </source>
</reference>